<comment type="caution">
    <text evidence="8">The sequence shown here is derived from an EMBL/GenBank/DDBJ whole genome shotgun (WGS) entry which is preliminary data.</text>
</comment>
<evidence type="ECO:0000256" key="6">
    <source>
        <dbReference type="RuleBase" id="RU000461"/>
    </source>
</evidence>
<dbReference type="Gene3D" id="1.10.630.10">
    <property type="entry name" value="Cytochrome P450"/>
    <property type="match status" value="1"/>
</dbReference>
<gene>
    <name evidence="8" type="ORF">SBRCBS47491_003267</name>
</gene>
<evidence type="ECO:0000313" key="9">
    <source>
        <dbReference type="Proteomes" id="UP001642406"/>
    </source>
</evidence>
<dbReference type="SUPFAM" id="SSF48264">
    <property type="entry name" value="Cytochrome P450"/>
    <property type="match status" value="1"/>
</dbReference>
<organism evidence="8 9">
    <name type="scientific">Sporothrix bragantina</name>
    <dbReference type="NCBI Taxonomy" id="671064"/>
    <lineage>
        <taxon>Eukaryota</taxon>
        <taxon>Fungi</taxon>
        <taxon>Dikarya</taxon>
        <taxon>Ascomycota</taxon>
        <taxon>Pezizomycotina</taxon>
        <taxon>Sordariomycetes</taxon>
        <taxon>Sordariomycetidae</taxon>
        <taxon>Ophiostomatales</taxon>
        <taxon>Ophiostomataceae</taxon>
        <taxon>Sporothrix</taxon>
    </lineage>
</organism>
<name>A0ABP0BDS3_9PEZI</name>
<keyword evidence="7" id="KW-0472">Membrane</keyword>
<sequence>MSISNVGDLHGLLRGTPDVLSLLRLATITIVFGIIARVAYNLFLHPLHAVPGPWSFAATGLPRYRMYSSGDAHKILRDMHNQYGDIVRIGPNEVSFAAAHGWSDVFGQKRMPNGSGSSNGIQGSHAYLENPKEELFYGVITQQYSLIRMPQAEHTVARRTVSGAFSAKAVAEQEPLIQRHVDQLMILLRGAAQKGARGNIIDIAAHVNWAFFDIIGDLGFGEPFGSLADGKEHAWVAMIPKAVRGAVTVINLQRLLGKTVARIAVWLSMTHKQRNRILWHRALAAEKVDRRAALGPGRPDFMTPMLENDDFWTIGRLHGSLATFITAGSETSATTMSAAFLYLLTTSATSDKPGELSPLEKLTAEVRGFFASDADINFASVRNLPYLGAVIDEALRMHPPAVWGFGREAREGGITVAGGQVYLPGKTVLTVCHYAMFHNPRNFALPDDFVPERWLGEDERFANDHRDAFQPFSYGPRNCIGRYLANVEMRTILARIVYNFDLAIQPESRNWAADQKAYVLWDKGPLMVAVSERADKP</sequence>
<dbReference type="EMBL" id="CAWUHC010000021">
    <property type="protein sequence ID" value="CAK7217723.1"/>
    <property type="molecule type" value="Genomic_DNA"/>
</dbReference>
<keyword evidence="3 6" id="KW-0349">Heme</keyword>
<keyword evidence="7" id="KW-1133">Transmembrane helix</keyword>
<accession>A0ABP0BDS3</accession>
<dbReference type="Proteomes" id="UP001642406">
    <property type="component" value="Unassembled WGS sequence"/>
</dbReference>
<evidence type="ECO:0000256" key="1">
    <source>
        <dbReference type="ARBA" id="ARBA00001971"/>
    </source>
</evidence>
<keyword evidence="4 6" id="KW-0479">Metal-binding</keyword>
<comment type="cofactor">
    <cofactor evidence="1">
        <name>heme</name>
        <dbReference type="ChEBI" id="CHEBI:30413"/>
    </cofactor>
</comment>
<evidence type="ECO:0008006" key="10">
    <source>
        <dbReference type="Google" id="ProtNLM"/>
    </source>
</evidence>
<dbReference type="PANTHER" id="PTHR24305">
    <property type="entry name" value="CYTOCHROME P450"/>
    <property type="match status" value="1"/>
</dbReference>
<evidence type="ECO:0000256" key="7">
    <source>
        <dbReference type="SAM" id="Phobius"/>
    </source>
</evidence>
<dbReference type="PROSITE" id="PS00086">
    <property type="entry name" value="CYTOCHROME_P450"/>
    <property type="match status" value="1"/>
</dbReference>
<dbReference type="PRINTS" id="PR00385">
    <property type="entry name" value="P450"/>
</dbReference>
<comment type="similarity">
    <text evidence="2 6">Belongs to the cytochrome P450 family.</text>
</comment>
<dbReference type="PRINTS" id="PR00463">
    <property type="entry name" value="EP450I"/>
</dbReference>
<evidence type="ECO:0000256" key="5">
    <source>
        <dbReference type="ARBA" id="ARBA00023004"/>
    </source>
</evidence>
<dbReference type="InterPro" id="IPR001128">
    <property type="entry name" value="Cyt_P450"/>
</dbReference>
<dbReference type="InterPro" id="IPR036396">
    <property type="entry name" value="Cyt_P450_sf"/>
</dbReference>
<keyword evidence="6" id="KW-0560">Oxidoreductase</keyword>
<dbReference type="InterPro" id="IPR050121">
    <property type="entry name" value="Cytochrome_P450_monoxygenase"/>
</dbReference>
<keyword evidence="6" id="KW-0503">Monooxygenase</keyword>
<evidence type="ECO:0000256" key="4">
    <source>
        <dbReference type="ARBA" id="ARBA00022723"/>
    </source>
</evidence>
<evidence type="ECO:0000313" key="8">
    <source>
        <dbReference type="EMBL" id="CAK7217723.1"/>
    </source>
</evidence>
<dbReference type="Pfam" id="PF00067">
    <property type="entry name" value="p450"/>
    <property type="match status" value="1"/>
</dbReference>
<reference evidence="8 9" key="1">
    <citation type="submission" date="2024-01" db="EMBL/GenBank/DDBJ databases">
        <authorList>
            <person name="Allen C."/>
            <person name="Tagirdzhanova G."/>
        </authorList>
    </citation>
    <scope>NUCLEOTIDE SEQUENCE [LARGE SCALE GENOMIC DNA]</scope>
</reference>
<evidence type="ECO:0000256" key="3">
    <source>
        <dbReference type="ARBA" id="ARBA00022617"/>
    </source>
</evidence>
<keyword evidence="7" id="KW-0812">Transmembrane</keyword>
<feature type="transmembrane region" description="Helical" evidence="7">
    <location>
        <begin position="20"/>
        <end position="40"/>
    </location>
</feature>
<evidence type="ECO:0000256" key="2">
    <source>
        <dbReference type="ARBA" id="ARBA00010617"/>
    </source>
</evidence>
<protein>
    <recommendedName>
        <fullName evidence="10">Cytochrome P450 monooxygenase</fullName>
    </recommendedName>
</protein>
<keyword evidence="9" id="KW-1185">Reference proteome</keyword>
<keyword evidence="5 6" id="KW-0408">Iron</keyword>
<dbReference type="CDD" id="cd11058">
    <property type="entry name" value="CYP60B-like"/>
    <property type="match status" value="1"/>
</dbReference>
<proteinExistence type="inferred from homology"/>
<dbReference type="InterPro" id="IPR017972">
    <property type="entry name" value="Cyt_P450_CS"/>
</dbReference>
<dbReference type="PANTHER" id="PTHR24305:SF210">
    <property type="entry name" value="CYTOCHROME P450 MONOOXYGENASE ASQL-RELATED"/>
    <property type="match status" value="1"/>
</dbReference>
<dbReference type="InterPro" id="IPR002401">
    <property type="entry name" value="Cyt_P450_E_grp-I"/>
</dbReference>